<evidence type="ECO:0000313" key="1">
    <source>
        <dbReference type="EMBL" id="CAK5061528.1"/>
    </source>
</evidence>
<protein>
    <submittedName>
        <fullName evidence="1">Uncharacterized protein</fullName>
    </submittedName>
</protein>
<sequence length="49" mass="5398">MLHASGIRRKTPTRMPSADSSATTSVGLGKVSEKLEMSKVENWEDVQNH</sequence>
<comment type="caution">
    <text evidence="1">The sequence shown here is derived from an EMBL/GenBank/DDBJ whole genome shotgun (WGS) entry which is preliminary data.</text>
</comment>
<reference evidence="1" key="1">
    <citation type="submission" date="2023-11" db="EMBL/GenBank/DDBJ databases">
        <authorList>
            <person name="Poullet M."/>
        </authorList>
    </citation>
    <scope>NUCLEOTIDE SEQUENCE</scope>
    <source>
        <strain evidence="1">E1834</strain>
    </source>
</reference>
<accession>A0ACB0YT06</accession>
<evidence type="ECO:0000313" key="2">
    <source>
        <dbReference type="Proteomes" id="UP001497535"/>
    </source>
</evidence>
<keyword evidence="2" id="KW-1185">Reference proteome</keyword>
<organism evidence="1 2">
    <name type="scientific">Meloidogyne enterolobii</name>
    <name type="common">Root-knot nematode worm</name>
    <name type="synonym">Meloidogyne mayaguensis</name>
    <dbReference type="NCBI Taxonomy" id="390850"/>
    <lineage>
        <taxon>Eukaryota</taxon>
        <taxon>Metazoa</taxon>
        <taxon>Ecdysozoa</taxon>
        <taxon>Nematoda</taxon>
        <taxon>Chromadorea</taxon>
        <taxon>Rhabditida</taxon>
        <taxon>Tylenchina</taxon>
        <taxon>Tylenchomorpha</taxon>
        <taxon>Tylenchoidea</taxon>
        <taxon>Meloidogynidae</taxon>
        <taxon>Meloidogyninae</taxon>
        <taxon>Meloidogyne</taxon>
    </lineage>
</organism>
<dbReference type="Proteomes" id="UP001497535">
    <property type="component" value="Unassembled WGS sequence"/>
</dbReference>
<dbReference type="EMBL" id="CAVMJV010000018">
    <property type="protein sequence ID" value="CAK5061528.1"/>
    <property type="molecule type" value="Genomic_DNA"/>
</dbReference>
<proteinExistence type="predicted"/>
<name>A0ACB0YT06_MELEN</name>
<gene>
    <name evidence="1" type="ORF">MENTE1834_LOCUS16258</name>
</gene>